<dbReference type="AlphaFoldDB" id="A0A5B7SVH9"/>
<evidence type="ECO:0000313" key="2">
    <source>
        <dbReference type="EMBL" id="QCX00931.1"/>
    </source>
</evidence>
<dbReference type="InterPro" id="IPR012341">
    <property type="entry name" value="6hp_glycosidase-like_sf"/>
</dbReference>
<gene>
    <name evidence="2" type="ORF">FGM00_12720</name>
</gene>
<feature type="domain" description="Mannosylglycerate hydrolase MGH1-like glycoside hydrolase" evidence="1">
    <location>
        <begin position="420"/>
        <end position="524"/>
    </location>
</feature>
<dbReference type="PANTHER" id="PTHR10412:SF10">
    <property type="entry name" value="GLYCOSYL HYDROLASE FAMILY 63 C-TERMINAL DOMAIN-CONTAINING PROTEIN"/>
    <property type="match status" value="1"/>
</dbReference>
<keyword evidence="3" id="KW-1185">Reference proteome</keyword>
<feature type="domain" description="Mannosylglycerate hydrolase MGH1-like glycoside hydrolase" evidence="1">
    <location>
        <begin position="689"/>
        <end position="860"/>
    </location>
</feature>
<dbReference type="Pfam" id="PF22422">
    <property type="entry name" value="MGH1-like_GH"/>
    <property type="match status" value="2"/>
</dbReference>
<reference evidence="2 3" key="1">
    <citation type="submission" date="2019-05" db="EMBL/GenBank/DDBJ databases">
        <title>Genome sequencing of F202Z8.</title>
        <authorList>
            <person name="Kwon Y.M."/>
        </authorList>
    </citation>
    <scope>NUCLEOTIDE SEQUENCE [LARGE SCALE GENOMIC DNA]</scope>
    <source>
        <strain evidence="2 3">F202Z8</strain>
    </source>
</reference>
<dbReference type="KEGG" id="asag:FGM00_12720"/>
<dbReference type="GO" id="GO:0004573">
    <property type="term" value="F:Glc3Man9GlcNAc2 oligosaccharide glucosidase activity"/>
    <property type="evidence" value="ECO:0007669"/>
    <property type="project" value="InterPro"/>
</dbReference>
<proteinExistence type="predicted"/>
<name>A0A5B7SVH9_9FLAO</name>
<dbReference type="PANTHER" id="PTHR10412">
    <property type="entry name" value="MANNOSYL-OLIGOSACCHARIDE GLUCOSIDASE"/>
    <property type="match status" value="1"/>
</dbReference>
<dbReference type="EMBL" id="CP040710">
    <property type="protein sequence ID" value="QCX00931.1"/>
    <property type="molecule type" value="Genomic_DNA"/>
</dbReference>
<dbReference type="GO" id="GO:0009311">
    <property type="term" value="P:oligosaccharide metabolic process"/>
    <property type="evidence" value="ECO:0007669"/>
    <property type="project" value="InterPro"/>
</dbReference>
<dbReference type="InterPro" id="IPR054491">
    <property type="entry name" value="MGH1-like_GH"/>
</dbReference>
<sequence>MTEEHKRIAEKDKGEKDWLKWGPYLSERQWGTVREDYSANGDAWNYFPHDHARSRTYRWGEDGIAGISDRYCNLCFGIALWNGKDPILKERLFGLTGPQGNHGEDVKELYYYLDSTPTHSYMRHLYKYPQAEFPYGQLFEENQKRGRNDLEFELPDTGVFQDNKYFDVFTEYAKADANDLLITITVHNRGKEKASLHLLPTLTLRNHWSFKKMPRKPFIKVDASNPASCVKIDHPYVDGYRLFFDEADSLLFTENETNMQTVYGVENDHPFRKDLFHDAVIKNEYGLATEKKEGTKFAPLYHMELEGGASKTFQLRLTDQNPKAPFGKKFESIFQSRKGECETFYKEIGAKCTAEQYKIQKQAFAGLLWTKQYYNYDVEQWLKGDFEDSPPPQERWHGRNSSWKTLRNYDVLSMPDAWEYPWYAAWDSAFHCTTFAYIDAAFAKEQLLLFTKEWYMAPNGQIPAYEWSFSDVNPPVQAWAAINIYQIDQKRTGKGDVNFLKRMFNKLSLNFTWWVNRLDSSENNVFEGGFLGLDNIGVFDRSNGIPGDGVLEQVDGTSWMALYCLNMLEMSLEIALEDEVYEEMAIKYFGHFIFIAESLNQIDQNYAGTWDDEQGFFYDKLILPSGEFVPIKVRSIAGMLSLAAVLTVKETTLKKLPNFRAAVVWFKKHRTRTLKYPVMQDFAEGEDLLLSLVPKERVQVLMRTLLDENEFLSPYGLRSLSKVHERPYHINIEGIDYSINYEPAESTVSLFGGNSNWRGPVWFPLNYLFIQAILEYHRYCGNALRFDFPTGSGNELDLKQISVRLGEKLIDLFERDADGNRPINAQHKELYQNKDFEELILFYEYFHGDTGRGLGASHQTGWTALVANLISEIQ</sequence>
<dbReference type="Gene3D" id="1.50.10.10">
    <property type="match status" value="1"/>
</dbReference>
<dbReference type="RefSeq" id="WP_138853274.1">
    <property type="nucleotide sequence ID" value="NZ_CP040710.1"/>
</dbReference>
<dbReference type="Proteomes" id="UP000310017">
    <property type="component" value="Chromosome"/>
</dbReference>
<accession>A0A5B7SVH9</accession>
<dbReference type="InterPro" id="IPR004888">
    <property type="entry name" value="Glycoside_hydrolase_63"/>
</dbReference>
<dbReference type="SUPFAM" id="SSF48208">
    <property type="entry name" value="Six-hairpin glycosidases"/>
    <property type="match status" value="1"/>
</dbReference>
<evidence type="ECO:0000259" key="1">
    <source>
        <dbReference type="Pfam" id="PF22422"/>
    </source>
</evidence>
<protein>
    <submittedName>
        <fullName evidence="2">Glucosidase</fullName>
    </submittedName>
</protein>
<organism evidence="2 3">
    <name type="scientific">Aggregatimonas sangjinii</name>
    <dbReference type="NCBI Taxonomy" id="2583587"/>
    <lineage>
        <taxon>Bacteria</taxon>
        <taxon>Pseudomonadati</taxon>
        <taxon>Bacteroidota</taxon>
        <taxon>Flavobacteriia</taxon>
        <taxon>Flavobacteriales</taxon>
        <taxon>Flavobacteriaceae</taxon>
        <taxon>Aggregatimonas</taxon>
    </lineage>
</organism>
<dbReference type="OrthoDB" id="9781878at2"/>
<evidence type="ECO:0000313" key="3">
    <source>
        <dbReference type="Proteomes" id="UP000310017"/>
    </source>
</evidence>
<dbReference type="InterPro" id="IPR008928">
    <property type="entry name" value="6-hairpin_glycosidase_sf"/>
</dbReference>